<dbReference type="InterPro" id="IPR043129">
    <property type="entry name" value="ATPase_NBD"/>
</dbReference>
<dbReference type="InterPro" id="IPR018485">
    <property type="entry name" value="FGGY_C"/>
</dbReference>
<dbReference type="InterPro" id="IPR042018">
    <property type="entry name" value="GK1-3_metazoan-type"/>
</dbReference>
<protein>
    <recommendedName>
        <fullName evidence="3">glycerol kinase</fullName>
        <ecNumber evidence="3">2.7.1.30</ecNumber>
    </recommendedName>
    <alternativeName>
        <fullName evidence="9">ATP:glycerol 3-phosphotransferase</fullName>
    </alternativeName>
</protein>
<dbReference type="PANTHER" id="PTHR10196">
    <property type="entry name" value="SUGAR KINASE"/>
    <property type="match status" value="1"/>
</dbReference>
<proteinExistence type="inferred from homology"/>
<dbReference type="GO" id="GO:0004370">
    <property type="term" value="F:glycerol kinase activity"/>
    <property type="evidence" value="ECO:0007669"/>
    <property type="project" value="UniProtKB-EC"/>
</dbReference>
<evidence type="ECO:0000256" key="2">
    <source>
        <dbReference type="ARBA" id="ARBA00009156"/>
    </source>
</evidence>
<dbReference type="PROSITE" id="PS00445">
    <property type="entry name" value="FGGY_KINASES_2"/>
    <property type="match status" value="1"/>
</dbReference>
<dbReference type="AlphaFoldDB" id="A0A7R9IM18"/>
<comment type="similarity">
    <text evidence="2 10">Belongs to the FGGY kinase family.</text>
</comment>
<evidence type="ECO:0000259" key="11">
    <source>
        <dbReference type="Pfam" id="PF00370"/>
    </source>
</evidence>
<evidence type="ECO:0000256" key="7">
    <source>
        <dbReference type="ARBA" id="ARBA00022798"/>
    </source>
</evidence>
<dbReference type="PROSITE" id="PS00933">
    <property type="entry name" value="FGGY_KINASES_1"/>
    <property type="match status" value="1"/>
</dbReference>
<sequence length="753" mass="82236">MPVTTGRFGPLVGAIDEGTSSTRFLVFSARTSEVIASHQMEISKMYPQEGWVEQDPVVILDAVKECIQRTVDKLREQDVEPGDIVAIGITNQRETTILWDSTTGKPLYNAVVTLSIVIQTPLEHVGVLHCVASVWQDMRTSSTVDLLLEAIPNKNQNYLKPLCGLPLSPYFSALKIRWLMDHVPEVQEAINKRHCLFGTVDSWLIWLHCGSSELHCGSNELHSGSNELHCGSNELHCGSMSCILALMSCIVALVSCIAAQRTGSWELAHVLSSERSLNYVPIKTCAKKVHSLNYVISKNLTGGKNGGVHITDVSNASRTMLMSLEHLRWDHKLCRFFKVPVDILPQIRSSSEVYGNVAEGPLRGVPIAGCVGDQQAALLGQNCTKEGQAKSTYGTGCFLLYNTGTAKVKSTHGLLTTVAYQMGPSAAPVYALEGSVGVAGAALGWLRDNINLLQDISETESLAETVGGTGDVYFVPAFSGLYAPYWQQDARGVICGITEDTTQLHIIRAALEAVCFQTRDILEAMNKDCGIPLSKLQVDGGMTTNNLLMQLQADLIGISVMRPVMTELTSLGAAMAAGSAAGIEVWNMDSIKPVPCDSFKPRISEDAIVANPCVPERDQRYSKWKMAVERSFNWDNSKAVISLKKLPVAVKDLFIIDLSKQLLLQHRADRIDVAEKRPSVEKHCPSGAFQHRKHFDVLIEGHTAPVTHIFVFHCIYSPEEELRITSAPKTTGGHDVSGVGITAASQRKPLLRL</sequence>
<reference evidence="13" key="1">
    <citation type="submission" date="2020-11" db="EMBL/GenBank/DDBJ databases">
        <authorList>
            <person name="Tran Van P."/>
        </authorList>
    </citation>
    <scope>NUCLEOTIDE SEQUENCE</scope>
</reference>
<dbReference type="EMBL" id="OE004159">
    <property type="protein sequence ID" value="CAD7460917.1"/>
    <property type="molecule type" value="Genomic_DNA"/>
</dbReference>
<dbReference type="GO" id="GO:0006641">
    <property type="term" value="P:triglyceride metabolic process"/>
    <property type="evidence" value="ECO:0007669"/>
    <property type="project" value="TreeGrafter"/>
</dbReference>
<keyword evidence="4 10" id="KW-0808">Transferase</keyword>
<feature type="domain" description="Carbohydrate kinase FGGY N-terminal" evidence="11">
    <location>
        <begin position="288"/>
        <end position="380"/>
    </location>
</feature>
<keyword evidence="5" id="KW-0547">Nucleotide-binding</keyword>
<keyword evidence="7" id="KW-0319">Glycerol metabolism</keyword>
<keyword evidence="6 10" id="KW-0418">Kinase</keyword>
<gene>
    <name evidence="13" type="ORF">TTEB3V08_LOCUS8834</name>
</gene>
<dbReference type="GO" id="GO:0005524">
    <property type="term" value="F:ATP binding"/>
    <property type="evidence" value="ECO:0007669"/>
    <property type="project" value="UniProtKB-KW"/>
</dbReference>
<dbReference type="EC" id="2.7.1.30" evidence="3"/>
<dbReference type="GO" id="GO:0046167">
    <property type="term" value="P:glycerol-3-phosphate biosynthetic process"/>
    <property type="evidence" value="ECO:0007669"/>
    <property type="project" value="TreeGrafter"/>
</dbReference>
<evidence type="ECO:0000256" key="8">
    <source>
        <dbReference type="ARBA" id="ARBA00022840"/>
    </source>
</evidence>
<evidence type="ECO:0000313" key="13">
    <source>
        <dbReference type="EMBL" id="CAD7460917.1"/>
    </source>
</evidence>
<dbReference type="UniPathway" id="UPA00618">
    <property type="reaction ID" value="UER00672"/>
</dbReference>
<evidence type="ECO:0000256" key="1">
    <source>
        <dbReference type="ARBA" id="ARBA00005190"/>
    </source>
</evidence>
<dbReference type="InterPro" id="IPR018484">
    <property type="entry name" value="FGGY_N"/>
</dbReference>
<dbReference type="FunFam" id="3.30.420.40:FF:000108">
    <property type="entry name" value="Glycerol kinase, glycosomal"/>
    <property type="match status" value="1"/>
</dbReference>
<feature type="domain" description="Carbohydrate kinase FGGY N-terminal" evidence="11">
    <location>
        <begin position="12"/>
        <end position="112"/>
    </location>
</feature>
<dbReference type="SUPFAM" id="SSF53067">
    <property type="entry name" value="Actin-like ATPase domain"/>
    <property type="match status" value="3"/>
</dbReference>
<comment type="pathway">
    <text evidence="1">Polyol metabolism; glycerol degradation via glycerol kinase pathway; sn-glycerol 3-phosphate from glycerol: step 1/1.</text>
</comment>
<evidence type="ECO:0000256" key="4">
    <source>
        <dbReference type="ARBA" id="ARBA00022679"/>
    </source>
</evidence>
<dbReference type="Pfam" id="PF02782">
    <property type="entry name" value="FGGY_C"/>
    <property type="match status" value="1"/>
</dbReference>
<dbReference type="CDD" id="cd07792">
    <property type="entry name" value="ASKHA_NBD_FGGY_GK1-3-like"/>
    <property type="match status" value="1"/>
</dbReference>
<keyword evidence="8" id="KW-0067">ATP-binding</keyword>
<dbReference type="InterPro" id="IPR018483">
    <property type="entry name" value="Carb_kinase_FGGY_CS"/>
</dbReference>
<evidence type="ECO:0000256" key="5">
    <source>
        <dbReference type="ARBA" id="ARBA00022741"/>
    </source>
</evidence>
<dbReference type="Gene3D" id="3.30.420.40">
    <property type="match status" value="3"/>
</dbReference>
<name>A0A7R9IM18_9NEOP</name>
<feature type="domain" description="Carbohydrate kinase FGGY C-terminal" evidence="12">
    <location>
        <begin position="390"/>
        <end position="581"/>
    </location>
</feature>
<evidence type="ECO:0000256" key="3">
    <source>
        <dbReference type="ARBA" id="ARBA00012099"/>
    </source>
</evidence>
<evidence type="ECO:0000259" key="12">
    <source>
        <dbReference type="Pfam" id="PF02782"/>
    </source>
</evidence>
<dbReference type="Pfam" id="PF00370">
    <property type="entry name" value="FGGY_N"/>
    <property type="match status" value="3"/>
</dbReference>
<organism evidence="13">
    <name type="scientific">Timema tahoe</name>
    <dbReference type="NCBI Taxonomy" id="61484"/>
    <lineage>
        <taxon>Eukaryota</taxon>
        <taxon>Metazoa</taxon>
        <taxon>Ecdysozoa</taxon>
        <taxon>Arthropoda</taxon>
        <taxon>Hexapoda</taxon>
        <taxon>Insecta</taxon>
        <taxon>Pterygota</taxon>
        <taxon>Neoptera</taxon>
        <taxon>Polyneoptera</taxon>
        <taxon>Phasmatodea</taxon>
        <taxon>Timematodea</taxon>
        <taxon>Timematoidea</taxon>
        <taxon>Timematidae</taxon>
        <taxon>Timema</taxon>
    </lineage>
</organism>
<evidence type="ECO:0000256" key="6">
    <source>
        <dbReference type="ARBA" id="ARBA00022777"/>
    </source>
</evidence>
<dbReference type="GO" id="GO:0005739">
    <property type="term" value="C:mitochondrion"/>
    <property type="evidence" value="ECO:0007669"/>
    <property type="project" value="TreeGrafter"/>
</dbReference>
<accession>A0A7R9IM18</accession>
<evidence type="ECO:0000256" key="10">
    <source>
        <dbReference type="RuleBase" id="RU003733"/>
    </source>
</evidence>
<evidence type="ECO:0000256" key="9">
    <source>
        <dbReference type="ARBA" id="ARBA00043149"/>
    </source>
</evidence>
<dbReference type="GO" id="GO:0019563">
    <property type="term" value="P:glycerol catabolic process"/>
    <property type="evidence" value="ECO:0007669"/>
    <property type="project" value="UniProtKB-UniPathway"/>
</dbReference>
<feature type="domain" description="Carbohydrate kinase FGGY N-terminal" evidence="11">
    <location>
        <begin position="132"/>
        <end position="207"/>
    </location>
</feature>
<dbReference type="PANTHER" id="PTHR10196:SF82">
    <property type="entry name" value="GLYCEROL KINASE"/>
    <property type="match status" value="1"/>
</dbReference>